<organism evidence="4">
    <name type="scientific">Tetraselmis sp. GSL018</name>
    <dbReference type="NCBI Taxonomy" id="582737"/>
    <lineage>
        <taxon>Eukaryota</taxon>
        <taxon>Viridiplantae</taxon>
        <taxon>Chlorophyta</taxon>
        <taxon>core chlorophytes</taxon>
        <taxon>Chlorodendrophyceae</taxon>
        <taxon>Chlorodendrales</taxon>
        <taxon>Chlorodendraceae</taxon>
        <taxon>Tetraselmis</taxon>
    </lineage>
</organism>
<protein>
    <submittedName>
        <fullName evidence="4">High mobility group b protein 15-like</fullName>
    </submittedName>
</protein>
<feature type="region of interest" description="Disordered" evidence="2">
    <location>
        <begin position="115"/>
        <end position="159"/>
    </location>
</feature>
<feature type="non-terminal residue" evidence="4">
    <location>
        <position position="1"/>
    </location>
</feature>
<feature type="region of interest" description="Disordered" evidence="2">
    <location>
        <begin position="273"/>
        <end position="322"/>
    </location>
</feature>
<dbReference type="EMBL" id="GBEZ01026111">
    <property type="protein sequence ID" value="JAC61055.1"/>
    <property type="molecule type" value="Transcribed_RNA"/>
</dbReference>
<dbReference type="PANTHER" id="PTHR46691">
    <property type="entry name" value="HIGH MOBILITY GROUP B PROTEIN 9"/>
    <property type="match status" value="1"/>
</dbReference>
<name>A0A061QRJ1_9CHLO</name>
<dbReference type="PROSITE" id="PS50118">
    <property type="entry name" value="HMG_BOX_2"/>
    <property type="match status" value="1"/>
</dbReference>
<evidence type="ECO:0000256" key="1">
    <source>
        <dbReference type="PROSITE-ProRule" id="PRU00267"/>
    </source>
</evidence>
<accession>A0A061QRJ1</accession>
<dbReference type="InterPro" id="IPR036910">
    <property type="entry name" value="HMG_box_dom_sf"/>
</dbReference>
<dbReference type="SMART" id="SM00398">
    <property type="entry name" value="HMG"/>
    <property type="match status" value="1"/>
</dbReference>
<sequence>SRSTSTYFHGRQGQLVPVPSEKERSEEKRGQAEGPATFFPGLAPNTPIALTAFSSAPQDAPGSLAGMRGSCYIDAYFDCGYFCTVKIGKQEFRGVLYYPPADRTIEPLRPVEAARKRTRPLDDASPSGQSAPPPEPEFLKPAKKGLIQPRGPNAPKPNKTPFNYFSVDARAKAKAEFPNLNQTDITKKVGEMWHRATDEEKAPYIAMALKDKQRYFAELEAHNLKCQAQQALAVAEAAVQAVSAAQTAAASGAPMTMEDLDLDQATVMALETNQDVTAGSESQRKKRRASSQRTAEEAIPGSGCSNGLGVGEPEPPLGHAQDKHHAETEPMIATPPIMSAPAMGHALAGGGYPMQLLQPIPVSGTEMAGPISGIAVVHGQVAYDIHGNPVSVSMTHQ</sequence>
<keyword evidence="1" id="KW-0238">DNA-binding</keyword>
<feature type="domain" description="HMG box" evidence="3">
    <location>
        <begin position="155"/>
        <end position="223"/>
    </location>
</feature>
<feature type="DNA-binding region" description="HMG box" evidence="1">
    <location>
        <begin position="155"/>
        <end position="223"/>
    </location>
</feature>
<evidence type="ECO:0000259" key="3">
    <source>
        <dbReference type="PROSITE" id="PS50118"/>
    </source>
</evidence>
<keyword evidence="1" id="KW-0539">Nucleus</keyword>
<dbReference type="SUPFAM" id="SSF47095">
    <property type="entry name" value="HMG-box"/>
    <property type="match status" value="1"/>
</dbReference>
<dbReference type="AlphaFoldDB" id="A0A061QRJ1"/>
<dbReference type="InterPro" id="IPR009071">
    <property type="entry name" value="HMG_box_dom"/>
</dbReference>
<evidence type="ECO:0000313" key="4">
    <source>
        <dbReference type="EMBL" id="JAC61055.1"/>
    </source>
</evidence>
<proteinExistence type="predicted"/>
<evidence type="ECO:0000256" key="2">
    <source>
        <dbReference type="SAM" id="MobiDB-lite"/>
    </source>
</evidence>
<feature type="region of interest" description="Disordered" evidence="2">
    <location>
        <begin position="1"/>
        <end position="40"/>
    </location>
</feature>
<dbReference type="Pfam" id="PF00505">
    <property type="entry name" value="HMG_box"/>
    <property type="match status" value="1"/>
</dbReference>
<reference evidence="4" key="1">
    <citation type="submission" date="2014-05" db="EMBL/GenBank/DDBJ databases">
        <title>The transcriptome of the halophilic microalga Tetraselmis sp. GSL018 isolated from the Great Salt Lake, Utah.</title>
        <authorList>
            <person name="Jinkerson R.E."/>
            <person name="D'Adamo S."/>
            <person name="Posewitz M.C."/>
        </authorList>
    </citation>
    <scope>NUCLEOTIDE SEQUENCE</scope>
    <source>
        <strain evidence="4">GSL018</strain>
    </source>
</reference>
<dbReference type="GO" id="GO:0003677">
    <property type="term" value="F:DNA binding"/>
    <property type="evidence" value="ECO:0007669"/>
    <property type="project" value="UniProtKB-UniRule"/>
</dbReference>
<dbReference type="Gene3D" id="1.10.30.10">
    <property type="entry name" value="High mobility group box domain"/>
    <property type="match status" value="1"/>
</dbReference>
<dbReference type="GO" id="GO:0005634">
    <property type="term" value="C:nucleus"/>
    <property type="evidence" value="ECO:0007669"/>
    <property type="project" value="UniProtKB-UniRule"/>
</dbReference>
<dbReference type="CDD" id="cd00084">
    <property type="entry name" value="HMG-box_SF"/>
    <property type="match status" value="1"/>
</dbReference>
<dbReference type="PRINTS" id="PR00886">
    <property type="entry name" value="HIGHMOBLTY12"/>
</dbReference>
<dbReference type="PANTHER" id="PTHR46691:SF3">
    <property type="entry name" value="HIGH MOBILITY GROUP B PROTEIN 15"/>
    <property type="match status" value="1"/>
</dbReference>
<feature type="compositionally biased region" description="Basic and acidic residues" evidence="2">
    <location>
        <begin position="20"/>
        <end position="31"/>
    </location>
</feature>
<gene>
    <name evidence="4" type="ORF">TSPGSL018_27277</name>
</gene>